<sequence>MAPAPSLPGGGTAEPPEPSGQRAAPSRGLHRLLLVQPRSPHGHARAALGAAAGSAPATAPSPATARDPGLRRLAADRLARGGGGGAGVSPLRLCGGRRAFWGL</sequence>
<proteinExistence type="predicted"/>
<protein>
    <submittedName>
        <fullName evidence="2">Uncharacterized protein</fullName>
    </submittedName>
</protein>
<feature type="compositionally biased region" description="Low complexity" evidence="1">
    <location>
        <begin position="45"/>
        <end position="67"/>
    </location>
</feature>
<reference evidence="2" key="1">
    <citation type="submission" date="2023-04" db="EMBL/GenBank/DDBJ databases">
        <authorList>
            <consortium name="ELIXIR-Norway"/>
        </authorList>
    </citation>
    <scope>NUCLEOTIDE SEQUENCE [LARGE SCALE GENOMIC DNA]</scope>
</reference>
<evidence type="ECO:0000313" key="3">
    <source>
        <dbReference type="Proteomes" id="UP001176941"/>
    </source>
</evidence>
<evidence type="ECO:0000256" key="1">
    <source>
        <dbReference type="SAM" id="MobiDB-lite"/>
    </source>
</evidence>
<organism evidence="2 3">
    <name type="scientific">Rangifer tarandus platyrhynchus</name>
    <name type="common">Svalbard reindeer</name>
    <dbReference type="NCBI Taxonomy" id="3082113"/>
    <lineage>
        <taxon>Eukaryota</taxon>
        <taxon>Metazoa</taxon>
        <taxon>Chordata</taxon>
        <taxon>Craniata</taxon>
        <taxon>Vertebrata</taxon>
        <taxon>Euteleostomi</taxon>
        <taxon>Mammalia</taxon>
        <taxon>Eutheria</taxon>
        <taxon>Laurasiatheria</taxon>
        <taxon>Artiodactyla</taxon>
        <taxon>Ruminantia</taxon>
        <taxon>Pecora</taxon>
        <taxon>Cervidae</taxon>
        <taxon>Odocoileinae</taxon>
        <taxon>Rangifer</taxon>
    </lineage>
</organism>
<dbReference type="EMBL" id="OX459957">
    <property type="protein sequence ID" value="CAI9163083.1"/>
    <property type="molecule type" value="Genomic_DNA"/>
</dbReference>
<dbReference type="Proteomes" id="UP001176941">
    <property type="component" value="Chromosome 21"/>
</dbReference>
<keyword evidence="3" id="KW-1185">Reference proteome</keyword>
<name>A0ABN8YRN1_RANTA</name>
<gene>
    <name evidence="2" type="ORF">MRATA1EN1_LOCUS12045</name>
</gene>
<accession>A0ABN8YRN1</accession>
<feature type="region of interest" description="Disordered" evidence="1">
    <location>
        <begin position="1"/>
        <end position="69"/>
    </location>
</feature>
<evidence type="ECO:0000313" key="2">
    <source>
        <dbReference type="EMBL" id="CAI9163083.1"/>
    </source>
</evidence>